<dbReference type="GeneID" id="4321371"/>
<dbReference type="AlphaFoldDB" id="Q0CK15"/>
<reference evidence="2" key="1">
    <citation type="submission" date="2005-09" db="EMBL/GenBank/DDBJ databases">
        <title>Annotation of the Aspergillus terreus NIH2624 genome.</title>
        <authorList>
            <person name="Birren B.W."/>
            <person name="Lander E.S."/>
            <person name="Galagan J.E."/>
            <person name="Nusbaum C."/>
            <person name="Devon K."/>
            <person name="Henn M."/>
            <person name="Ma L.-J."/>
            <person name="Jaffe D.B."/>
            <person name="Butler J."/>
            <person name="Alvarez P."/>
            <person name="Gnerre S."/>
            <person name="Grabherr M."/>
            <person name="Kleber M."/>
            <person name="Mauceli E.W."/>
            <person name="Brockman W."/>
            <person name="Rounsley S."/>
            <person name="Young S.K."/>
            <person name="LaButti K."/>
            <person name="Pushparaj V."/>
            <person name="DeCaprio D."/>
            <person name="Crawford M."/>
            <person name="Koehrsen M."/>
            <person name="Engels R."/>
            <person name="Montgomery P."/>
            <person name="Pearson M."/>
            <person name="Howarth C."/>
            <person name="Larson L."/>
            <person name="Luoma S."/>
            <person name="White J."/>
            <person name="Alvarado L."/>
            <person name="Kodira C.D."/>
            <person name="Zeng Q."/>
            <person name="Oleary S."/>
            <person name="Yandava C."/>
            <person name="Denning D.W."/>
            <person name="Nierman W.C."/>
            <person name="Milne T."/>
            <person name="Madden K."/>
        </authorList>
    </citation>
    <scope>NUCLEOTIDE SEQUENCE [LARGE SCALE GENOMIC DNA]</scope>
    <source>
        <strain evidence="2">NIH 2624 / FGSC A1156</strain>
    </source>
</reference>
<dbReference type="VEuPathDB" id="FungiDB:ATEG_05969"/>
<dbReference type="RefSeq" id="XP_001215147.1">
    <property type="nucleotide sequence ID" value="XM_001215147.1"/>
</dbReference>
<dbReference type="STRING" id="341663.Q0CK15"/>
<organism evidence="1 2">
    <name type="scientific">Aspergillus terreus (strain NIH 2624 / FGSC A1156)</name>
    <dbReference type="NCBI Taxonomy" id="341663"/>
    <lineage>
        <taxon>Eukaryota</taxon>
        <taxon>Fungi</taxon>
        <taxon>Dikarya</taxon>
        <taxon>Ascomycota</taxon>
        <taxon>Pezizomycotina</taxon>
        <taxon>Eurotiomycetes</taxon>
        <taxon>Eurotiomycetidae</taxon>
        <taxon>Eurotiales</taxon>
        <taxon>Aspergillaceae</taxon>
        <taxon>Aspergillus</taxon>
        <taxon>Aspergillus subgen. Circumdati</taxon>
    </lineage>
</organism>
<evidence type="ECO:0000313" key="2">
    <source>
        <dbReference type="Proteomes" id="UP000007963"/>
    </source>
</evidence>
<dbReference type="OrthoDB" id="1669814at2759"/>
<dbReference type="Proteomes" id="UP000007963">
    <property type="component" value="Unassembled WGS sequence"/>
</dbReference>
<dbReference type="EMBL" id="CH476601">
    <property type="protein sequence ID" value="EAU33730.1"/>
    <property type="molecule type" value="Genomic_DNA"/>
</dbReference>
<sequence>MHIALLDVDVPVPTVYRARGLYSSQFRHLLEHAAARLNRSASRGISLFCSSYDVVGGALPPLASLRTAPDPSDPDVNPGNPLARPIDAILITGAAAAATTSTPTLDRPAAVLHPDRLHGLPARQAVRLVLRAPDHRAGTALARLCGA</sequence>
<proteinExistence type="predicted"/>
<protein>
    <submittedName>
        <fullName evidence="1">Uncharacterized protein</fullName>
    </submittedName>
</protein>
<evidence type="ECO:0000313" key="1">
    <source>
        <dbReference type="EMBL" id="EAU33730.1"/>
    </source>
</evidence>
<dbReference type="HOGENOM" id="CLU_1767702_0_0_1"/>
<name>Q0CK15_ASPTN</name>
<gene>
    <name evidence="1" type="ORF">ATEG_05969</name>
</gene>
<accession>Q0CK15</accession>